<dbReference type="Proteomes" id="UP000298416">
    <property type="component" value="Unassembled WGS sequence"/>
</dbReference>
<organism evidence="9">
    <name type="scientific">Salvia splendens</name>
    <name type="common">Scarlet sage</name>
    <dbReference type="NCBI Taxonomy" id="180675"/>
    <lineage>
        <taxon>Eukaryota</taxon>
        <taxon>Viridiplantae</taxon>
        <taxon>Streptophyta</taxon>
        <taxon>Embryophyta</taxon>
        <taxon>Tracheophyta</taxon>
        <taxon>Spermatophyta</taxon>
        <taxon>Magnoliopsida</taxon>
        <taxon>eudicotyledons</taxon>
        <taxon>Gunneridae</taxon>
        <taxon>Pentapetalae</taxon>
        <taxon>asterids</taxon>
        <taxon>lamiids</taxon>
        <taxon>Lamiales</taxon>
        <taxon>Lamiaceae</taxon>
        <taxon>Nepetoideae</taxon>
        <taxon>Mentheae</taxon>
        <taxon>Salviinae</taxon>
        <taxon>Salvia</taxon>
        <taxon>Salvia subgen. Calosphace</taxon>
        <taxon>core Calosphace</taxon>
    </lineage>
</organism>
<evidence type="ECO:0000256" key="3">
    <source>
        <dbReference type="ARBA" id="ARBA00022833"/>
    </source>
</evidence>
<keyword evidence="4" id="KW-0805">Transcription regulation</keyword>
<dbReference type="AlphaFoldDB" id="A0A8X8ZE35"/>
<dbReference type="GO" id="GO:0003677">
    <property type="term" value="F:DNA binding"/>
    <property type="evidence" value="ECO:0007669"/>
    <property type="project" value="InterPro"/>
</dbReference>
<evidence type="ECO:0000256" key="6">
    <source>
        <dbReference type="PROSITE-ProRule" id="PRU00027"/>
    </source>
</evidence>
<evidence type="ECO:0000313" key="10">
    <source>
        <dbReference type="Proteomes" id="UP000298416"/>
    </source>
</evidence>
<keyword evidence="1" id="KW-0479">Metal-binding</keyword>
<comment type="caution">
    <text evidence="9">The sequence shown here is derived from an EMBL/GenBank/DDBJ whole genome shotgun (WGS) entry which is preliminary data.</text>
</comment>
<dbReference type="SUPFAM" id="SSF53098">
    <property type="entry name" value="Ribonuclease H-like"/>
    <property type="match status" value="1"/>
</dbReference>
<dbReference type="InterPro" id="IPR012337">
    <property type="entry name" value="RNaseH-like_sf"/>
</dbReference>
<feature type="region of interest" description="Disordered" evidence="7">
    <location>
        <begin position="1"/>
        <end position="56"/>
    </location>
</feature>
<gene>
    <name evidence="9" type="ORF">SASPL_138129</name>
</gene>
<name>A0A8X8ZE35_SALSN</name>
<dbReference type="PROSITE" id="PS50808">
    <property type="entry name" value="ZF_BED"/>
    <property type="match status" value="1"/>
</dbReference>
<dbReference type="Pfam" id="PF02892">
    <property type="entry name" value="zf-BED"/>
    <property type="match status" value="1"/>
</dbReference>
<sequence>MESEDCHTVSEPNLPISESPNTSTNDDGSSRKRPIEVEGAADKPPLPPPKRSRSPYWEHCKKETKDMSSGKIQIGVCNYCKTEIPAIRGSTSGLKNHLVNRCKLSPLFDVSSEKGQSVLTKETMQQGSRIVPHSFSQKRCELKMTQYVIKDEVCFRAIEKPGFVALVNEFEPRFQIPNRKKVAVPMDVKTRWNSTYKMLDIALKYRIVFERMAEECVPFIKYFRENDEKGRAKMLPSAEDWDNAKAFVHFLKNFYDLTLHLWVEYKGVNDTVLNQTPLLECEDVGDSSNKGDLHLFDELYDGVQEEIEQDQLNQISNEVDKYLADEMEKRKEGFIAKE</sequence>
<proteinExistence type="predicted"/>
<keyword evidence="3" id="KW-0862">Zinc</keyword>
<evidence type="ECO:0000256" key="1">
    <source>
        <dbReference type="ARBA" id="ARBA00022723"/>
    </source>
</evidence>
<keyword evidence="10" id="KW-1185">Reference proteome</keyword>
<evidence type="ECO:0000313" key="9">
    <source>
        <dbReference type="EMBL" id="KAG6401278.1"/>
    </source>
</evidence>
<reference evidence="9" key="1">
    <citation type="submission" date="2018-01" db="EMBL/GenBank/DDBJ databases">
        <authorList>
            <person name="Mao J.F."/>
        </authorList>
    </citation>
    <scope>NUCLEOTIDE SEQUENCE</scope>
    <source>
        <strain evidence="9">Huo1</strain>
        <tissue evidence="9">Leaf</tissue>
    </source>
</reference>
<reference evidence="9" key="2">
    <citation type="submission" date="2020-08" db="EMBL/GenBank/DDBJ databases">
        <title>Plant Genome Project.</title>
        <authorList>
            <person name="Zhang R.-G."/>
        </authorList>
    </citation>
    <scope>NUCLEOTIDE SEQUENCE</scope>
    <source>
        <strain evidence="9">Huo1</strain>
        <tissue evidence="9">Leaf</tissue>
    </source>
</reference>
<keyword evidence="2 6" id="KW-0863">Zinc-finger</keyword>
<evidence type="ECO:0000256" key="4">
    <source>
        <dbReference type="ARBA" id="ARBA00023015"/>
    </source>
</evidence>
<dbReference type="InterPro" id="IPR003656">
    <property type="entry name" value="Znf_BED"/>
</dbReference>
<feature type="compositionally biased region" description="Polar residues" evidence="7">
    <location>
        <begin position="16"/>
        <end position="27"/>
    </location>
</feature>
<dbReference type="GO" id="GO:0008270">
    <property type="term" value="F:zinc ion binding"/>
    <property type="evidence" value="ECO:0007669"/>
    <property type="project" value="UniProtKB-KW"/>
</dbReference>
<protein>
    <recommendedName>
        <fullName evidence="8">BED-type domain-containing protein</fullName>
    </recommendedName>
</protein>
<dbReference type="PANTHER" id="PTHR46481">
    <property type="entry name" value="ZINC FINGER BED DOMAIN-CONTAINING PROTEIN 4"/>
    <property type="match status" value="1"/>
</dbReference>
<evidence type="ECO:0000256" key="7">
    <source>
        <dbReference type="SAM" id="MobiDB-lite"/>
    </source>
</evidence>
<evidence type="ECO:0000256" key="2">
    <source>
        <dbReference type="ARBA" id="ARBA00022771"/>
    </source>
</evidence>
<feature type="domain" description="BED-type" evidence="8">
    <location>
        <begin position="51"/>
        <end position="103"/>
    </location>
</feature>
<dbReference type="SMART" id="SM00614">
    <property type="entry name" value="ZnF_BED"/>
    <property type="match status" value="1"/>
</dbReference>
<accession>A0A8X8ZE35</accession>
<dbReference type="InterPro" id="IPR052035">
    <property type="entry name" value="ZnF_BED_domain_contain"/>
</dbReference>
<evidence type="ECO:0000259" key="8">
    <source>
        <dbReference type="PROSITE" id="PS50808"/>
    </source>
</evidence>
<dbReference type="PANTHER" id="PTHR46481:SF8">
    <property type="entry name" value="ZINC FINGER BED DOMAIN-CONTAINING PROTEIN RICESLEEPER 1-LIKE"/>
    <property type="match status" value="1"/>
</dbReference>
<keyword evidence="5" id="KW-0804">Transcription</keyword>
<dbReference type="EMBL" id="PNBA02000014">
    <property type="protein sequence ID" value="KAG6401278.1"/>
    <property type="molecule type" value="Genomic_DNA"/>
</dbReference>
<evidence type="ECO:0000256" key="5">
    <source>
        <dbReference type="ARBA" id="ARBA00023163"/>
    </source>
</evidence>